<gene>
    <name evidence="1" type="ORF">SAMN05660772_00209</name>
</gene>
<dbReference type="EMBL" id="FWWV01000001">
    <property type="protein sequence ID" value="SMB78694.1"/>
    <property type="molecule type" value="Genomic_DNA"/>
</dbReference>
<keyword evidence="2" id="KW-1185">Reference proteome</keyword>
<organism evidence="1 2">
    <name type="scientific">Pasteurella testudinis DSM 23072</name>
    <dbReference type="NCBI Taxonomy" id="1122938"/>
    <lineage>
        <taxon>Bacteria</taxon>
        <taxon>Pseudomonadati</taxon>
        <taxon>Pseudomonadota</taxon>
        <taxon>Gammaproteobacteria</taxon>
        <taxon>Pasteurellales</taxon>
        <taxon>Pasteurellaceae</taxon>
        <taxon>Pasteurella</taxon>
    </lineage>
</organism>
<sequence>MWKRRVLYPLITGSAALVLLTVYQLQRLEDRLQDLLQQQLPDLHFDTHSFSYLPTPTISLSQATYQYQHWALSAQQVKTAFSWGSLLGLSPRITQAELVGGVLTAQQQPELENIAVKLENIDRHYNSAQLTMSADTPSSRLNVTALAQRFANGIELNRLQLNAVMTQGYFLNNPNLALQADKLSLSLQQNMWQLALQQGKLNQLALTRAVLHYYPAEGDAKPHFDLQLQPPQGKLRISSRQQAQGNLLNLQGEQLVLAPLLEFLRLPILLEGVSYFSGDTLFDNGVLARGDLTLNVGHTKLNGLNLLDLVSQYFPIRQGAKKYSDRIETPFEQVDIALDWNREKVNFKRISAQGNELNLSGKGEMDLTDFSCRVELKLSPNIAGYSQYQLPVSLFGPCRSPQYRVSLDKKLGDQLKQILKDKLKERH</sequence>
<dbReference type="RefSeq" id="WP_084255439.1">
    <property type="nucleotide sequence ID" value="NZ_FWWV01000001.1"/>
</dbReference>
<reference evidence="2" key="1">
    <citation type="submission" date="2017-04" db="EMBL/GenBank/DDBJ databases">
        <authorList>
            <person name="Varghese N."/>
            <person name="Submissions S."/>
        </authorList>
    </citation>
    <scope>NUCLEOTIDE SEQUENCE [LARGE SCALE GENOMIC DNA]</scope>
    <source>
        <strain evidence="2">DSM 23072</strain>
    </source>
</reference>
<dbReference type="AlphaFoldDB" id="A0A1W1UD25"/>
<evidence type="ECO:0000313" key="2">
    <source>
        <dbReference type="Proteomes" id="UP000192408"/>
    </source>
</evidence>
<dbReference type="STRING" id="1122938.SAMN05660772_00209"/>
<dbReference type="Proteomes" id="UP000192408">
    <property type="component" value="Unassembled WGS sequence"/>
</dbReference>
<evidence type="ECO:0000313" key="1">
    <source>
        <dbReference type="EMBL" id="SMB78694.1"/>
    </source>
</evidence>
<proteinExistence type="predicted"/>
<accession>A0A1W1UD25</accession>
<evidence type="ECO:0008006" key="3">
    <source>
        <dbReference type="Google" id="ProtNLM"/>
    </source>
</evidence>
<protein>
    <recommendedName>
        <fullName evidence="3">AsmA-like C-terminal domain-containing protein</fullName>
    </recommendedName>
</protein>
<name>A0A1W1UD25_9PAST</name>